<keyword evidence="4" id="KW-0378">Hydrolase</keyword>
<dbReference type="InterPro" id="IPR027417">
    <property type="entry name" value="P-loop_NTPase"/>
</dbReference>
<dbReference type="InterPro" id="IPR017907">
    <property type="entry name" value="Znf_RING_CS"/>
</dbReference>
<evidence type="ECO:0000313" key="13">
    <source>
        <dbReference type="EMBL" id="QUC18922.1"/>
    </source>
</evidence>
<accession>A0A063C184</accession>
<dbReference type="GeneID" id="66063941"/>
<dbReference type="KEGG" id="uvi:66063941"/>
<evidence type="ECO:0000256" key="2">
    <source>
        <dbReference type="ARBA" id="ARBA00022741"/>
    </source>
</evidence>
<keyword evidence="6" id="KW-0067">ATP-binding</keyword>
<evidence type="ECO:0000256" key="8">
    <source>
        <dbReference type="SAM" id="Coils"/>
    </source>
</evidence>
<evidence type="ECO:0000313" key="14">
    <source>
        <dbReference type="Proteomes" id="UP000027002"/>
    </source>
</evidence>
<reference evidence="15" key="2">
    <citation type="journal article" date="2016" name="Genome Announc.">
        <title>Genome sequence of Ustilaginoidea virens IPU010, a rice pathogenic fungus causing false smut.</title>
        <authorList>
            <person name="Kumagai T."/>
            <person name="Ishii T."/>
            <person name="Terai G."/>
            <person name="Umemura M."/>
            <person name="Machida M."/>
            <person name="Asai K."/>
        </authorList>
    </citation>
    <scope>NUCLEOTIDE SEQUENCE [LARGE SCALE GENOMIC DNA]</scope>
    <source>
        <strain evidence="15">IPU010</strain>
    </source>
</reference>
<gene>
    <name evidence="13" type="ORF">UV8b_03163</name>
    <name evidence="12" type="ORF">UVI_02022020</name>
</gene>
<evidence type="ECO:0000259" key="10">
    <source>
        <dbReference type="PROSITE" id="PS50089"/>
    </source>
</evidence>
<reference evidence="12" key="1">
    <citation type="journal article" date="2016" name="Genome Announc.">
        <title>Genome Sequence of Ustilaginoidea virens IPU010, a Rice Pathogenic Fungus Causing False Smut.</title>
        <authorList>
            <person name="Kumagai T."/>
            <person name="Ishii T."/>
            <person name="Terai G."/>
            <person name="Umemura M."/>
            <person name="Machida M."/>
            <person name="Asai K."/>
        </authorList>
    </citation>
    <scope>NUCLEOTIDE SEQUENCE [LARGE SCALE GENOMIC DNA]</scope>
    <source>
        <strain evidence="12">IPU010</strain>
    </source>
</reference>
<dbReference type="InterPro" id="IPR049730">
    <property type="entry name" value="SNF2/RAD54-like_C"/>
</dbReference>
<keyword evidence="5" id="KW-0862">Zinc</keyword>
<dbReference type="SMART" id="SM00487">
    <property type="entry name" value="DEXDc"/>
    <property type="match status" value="1"/>
</dbReference>
<dbReference type="CDD" id="cd16449">
    <property type="entry name" value="RING-HC"/>
    <property type="match status" value="1"/>
</dbReference>
<dbReference type="GO" id="GO:0005524">
    <property type="term" value="F:ATP binding"/>
    <property type="evidence" value="ECO:0007669"/>
    <property type="project" value="InterPro"/>
</dbReference>
<dbReference type="InterPro" id="IPR059033">
    <property type="entry name" value="C144_05_dom"/>
</dbReference>
<dbReference type="GO" id="GO:0061630">
    <property type="term" value="F:ubiquitin protein ligase activity"/>
    <property type="evidence" value="ECO:0007669"/>
    <property type="project" value="TreeGrafter"/>
</dbReference>
<dbReference type="Gene3D" id="3.40.50.300">
    <property type="entry name" value="P-loop containing nucleotide triphosphate hydrolases"/>
    <property type="match status" value="1"/>
</dbReference>
<dbReference type="Gene3D" id="3.30.40.10">
    <property type="entry name" value="Zinc/RING finger domain, C3HC4 (zinc finger)"/>
    <property type="match status" value="1"/>
</dbReference>
<dbReference type="Pfam" id="PF00271">
    <property type="entry name" value="Helicase_C"/>
    <property type="match status" value="1"/>
</dbReference>
<evidence type="ECO:0000256" key="9">
    <source>
        <dbReference type="SAM" id="MobiDB-lite"/>
    </source>
</evidence>
<dbReference type="GO" id="GO:0006974">
    <property type="term" value="P:DNA damage response"/>
    <property type="evidence" value="ECO:0007669"/>
    <property type="project" value="TreeGrafter"/>
</dbReference>
<dbReference type="InterPro" id="IPR038718">
    <property type="entry name" value="SNF2-like_sf"/>
</dbReference>
<dbReference type="OrthoDB" id="5330228at2759"/>
<dbReference type="PANTHER" id="PTHR45865:SF1">
    <property type="entry name" value="E3 UBIQUITIN-PROTEIN LIGASE SHPRH"/>
    <property type="match status" value="1"/>
</dbReference>
<dbReference type="PANTHER" id="PTHR45865">
    <property type="entry name" value="E3 UBIQUITIN-PROTEIN LIGASE SHPRH FAMILY MEMBER"/>
    <property type="match status" value="1"/>
</dbReference>
<dbReference type="SMART" id="SM00184">
    <property type="entry name" value="RING"/>
    <property type="match status" value="1"/>
</dbReference>
<dbReference type="Proteomes" id="UP000054053">
    <property type="component" value="Unassembled WGS sequence"/>
</dbReference>
<dbReference type="Pfam" id="PF26021">
    <property type="entry name" value="Ferritin_C144_05"/>
    <property type="match status" value="1"/>
</dbReference>
<dbReference type="EMBL" id="BBTG02000008">
    <property type="protein sequence ID" value="GAO17024.1"/>
    <property type="molecule type" value="Genomic_DNA"/>
</dbReference>
<dbReference type="GO" id="GO:0016787">
    <property type="term" value="F:hydrolase activity"/>
    <property type="evidence" value="ECO:0007669"/>
    <property type="project" value="UniProtKB-KW"/>
</dbReference>
<dbReference type="PROSITE" id="PS00518">
    <property type="entry name" value="ZF_RING_1"/>
    <property type="match status" value="1"/>
</dbReference>
<dbReference type="CDD" id="cd18070">
    <property type="entry name" value="DEXQc_SHPRH"/>
    <property type="match status" value="1"/>
</dbReference>
<dbReference type="SUPFAM" id="SSF57850">
    <property type="entry name" value="RING/U-box"/>
    <property type="match status" value="1"/>
</dbReference>
<feature type="compositionally biased region" description="Acidic residues" evidence="9">
    <location>
        <begin position="752"/>
        <end position="775"/>
    </location>
</feature>
<keyword evidence="8" id="KW-0175">Coiled coil</keyword>
<feature type="region of interest" description="Disordered" evidence="9">
    <location>
        <begin position="1214"/>
        <end position="1235"/>
    </location>
</feature>
<protein>
    <submittedName>
        <fullName evidence="12">Uncharacterized protein</fullName>
    </submittedName>
</protein>
<evidence type="ECO:0000313" key="12">
    <source>
        <dbReference type="EMBL" id="GAO17024.1"/>
    </source>
</evidence>
<keyword evidence="1" id="KW-0479">Metal-binding</keyword>
<keyword evidence="3 7" id="KW-0863">Zinc-finger</keyword>
<dbReference type="RefSeq" id="XP_042996595.1">
    <property type="nucleotide sequence ID" value="XM_043140661.1"/>
</dbReference>
<dbReference type="STRING" id="1159556.A0A063C184"/>
<evidence type="ECO:0000259" key="11">
    <source>
        <dbReference type="PROSITE" id="PS51192"/>
    </source>
</evidence>
<organism evidence="12 15">
    <name type="scientific">Ustilaginoidea virens</name>
    <name type="common">Rice false smut fungus</name>
    <name type="synonym">Villosiclava virens</name>
    <dbReference type="NCBI Taxonomy" id="1159556"/>
    <lineage>
        <taxon>Eukaryota</taxon>
        <taxon>Fungi</taxon>
        <taxon>Dikarya</taxon>
        <taxon>Ascomycota</taxon>
        <taxon>Pezizomycotina</taxon>
        <taxon>Sordariomycetes</taxon>
        <taxon>Hypocreomycetidae</taxon>
        <taxon>Hypocreales</taxon>
        <taxon>Clavicipitaceae</taxon>
        <taxon>Ustilaginoidea</taxon>
    </lineage>
</organism>
<feature type="domain" description="Helicase ATP-binding" evidence="11">
    <location>
        <begin position="317"/>
        <end position="521"/>
    </location>
</feature>
<dbReference type="CDD" id="cd18793">
    <property type="entry name" value="SF2_C_SNF"/>
    <property type="match status" value="1"/>
</dbReference>
<evidence type="ECO:0000256" key="6">
    <source>
        <dbReference type="ARBA" id="ARBA00022840"/>
    </source>
</evidence>
<keyword evidence="14" id="KW-1185">Reference proteome</keyword>
<dbReference type="Proteomes" id="UP000027002">
    <property type="component" value="Chromosome 2"/>
</dbReference>
<evidence type="ECO:0000256" key="7">
    <source>
        <dbReference type="PROSITE-ProRule" id="PRU00175"/>
    </source>
</evidence>
<feature type="region of interest" description="Disordered" evidence="9">
    <location>
        <begin position="724"/>
        <end position="779"/>
    </location>
</feature>
<evidence type="ECO:0000256" key="5">
    <source>
        <dbReference type="ARBA" id="ARBA00022833"/>
    </source>
</evidence>
<feature type="domain" description="RING-type" evidence="10">
    <location>
        <begin position="1157"/>
        <end position="1195"/>
    </location>
</feature>
<dbReference type="Pfam" id="PF13639">
    <property type="entry name" value="zf-RING_2"/>
    <property type="match status" value="1"/>
</dbReference>
<dbReference type="InterPro" id="IPR014001">
    <property type="entry name" value="Helicase_ATP-bd"/>
</dbReference>
<sequence>MPKRAAAQRSLKEPTSAGLEVGVDDAVPREIVDCLARLASASRTQAQNDSGSNPKRRKIATEPFLPIPVARGRISFTRRLRDGDLGAFEASCVDAAQVLKFSVRQGVLFMSSRQRSAAALSCASFALRPNEAEEGAVRILEIAGARCKRDSPGDVWAGAVLTLACRDGRVSFDMTFSLHWNETPSPFLPMPKLQDRKATSRLIDYCWPSAEDHDEGARSPMHFYEAAHVPPKNDEPLHILVPGLESSLFPYQNRTLQWMLTREGVQWSRPEERLQLLPQRLQSPSISSFRSVRDADGKTVFVSDVFQTVARDTELYDTAAEGVKGGILAEEMGLGKTLEVLGLILLHKRGVDIQCQTQPSGVKTDGDLATTGATLIVTPESLRQQWITEMARHAPSLRVKHYQGCKKLRDGDEGSAIQELCGYDVVITTYSVLSAEVHFTVEPPERSRRYERAYHRATSPLVKISWWRLCLDEAQMIENGYSQAASVARVLPRVNAWGITGTPVKDDVKDLFGLLLFLKYEPYCSSPQTWQALTASNKSLFQQIFNSIALRHTKALVRDEIQLPAQKRFVVSMPFTAVEEQHYQSLFKQMAGECGLEVDGSPKADDWDPVEYEDVMRVWLNRLRQTTLHPEVGTYSRRLLGYSKARPMRTIDEVLTAMLEQSENAIRADERAYLQTRLNRGQLYENGPRVKEALELWQDVRKETGRLVEDARANLKDSIREVGGEEAVRRAEDEERAREAPKSEDGAKSEEGGGDDDDDGDDFHDDDNNDDEPEEFGMKGKIGECRRRLRSALELHHRAVFFCANAYFQIRENKEMTRPGSEEFERLKQLEDGGYNEAKALRREILGESNRKAGQLMSRIARKASAQTFAEIPELCASPPAGGIESGRVADDLAVLYGELNEQANVIDEWREQVVRLLLRPLVDEDDGVETTGEELGDSAKMQDLLMVYVTTLRAAIADRQDAISGQTNELARHETETSLRLAKAGEGPAPERMVEMLRHRAAVKPPRRAHLSMRAAIAEFRQLQTRLSRDASATVTTMTAASTTSCREAAEARIAADQLKATQALLNEQNKAALALESEIEAFKAAMNARLEYYRQLQAVSDSVLPAQGPKTDAAAAKLQQAEDELRKKLSSAEAKHRYLLNLKEAGSRSNEPRVCVICQTAFVTGVLTVCGHQFCKECMRLWFKAHHNCPICKRGLRPSNLHDIAIKPQQLQVRSDPSAGDRAGDRAGPGRAVSSPARTAIYSEFNADKLAEIKNVELDGPSFTTKVDTLVRHLLWLRESDPAAKSVVFSQYRDFLHVLRNAFRRFRIGHASVDDAHGIQTFKEDPATEVFLLHARAHASGLNLVNASHVFLCEPLLHTALELQAIARVDRIGQQHETTVWLYLVSGTVEESIHNLSVRRRMHHMGGGGGGGGGGCCDLPDARFDAANTLELEHAALSKLMSKDRSAGEMVDRGDLWECLFGRAAEEPGEAARDDATVQEKAVMSFLAAEAAEQRAAA</sequence>
<dbReference type="SUPFAM" id="SSF52540">
    <property type="entry name" value="P-loop containing nucleoside triphosphate hydrolases"/>
    <property type="match status" value="2"/>
</dbReference>
<dbReference type="PROSITE" id="PS50089">
    <property type="entry name" value="ZF_RING_2"/>
    <property type="match status" value="1"/>
</dbReference>
<dbReference type="InterPro" id="IPR013083">
    <property type="entry name" value="Znf_RING/FYVE/PHD"/>
</dbReference>
<evidence type="ECO:0000256" key="3">
    <source>
        <dbReference type="ARBA" id="ARBA00022771"/>
    </source>
</evidence>
<dbReference type="GO" id="GO:0008270">
    <property type="term" value="F:zinc ion binding"/>
    <property type="evidence" value="ECO:0007669"/>
    <property type="project" value="UniProtKB-KW"/>
</dbReference>
<dbReference type="InterPro" id="IPR001650">
    <property type="entry name" value="Helicase_C-like"/>
</dbReference>
<dbReference type="GO" id="GO:0005634">
    <property type="term" value="C:nucleus"/>
    <property type="evidence" value="ECO:0007669"/>
    <property type="project" value="TreeGrafter"/>
</dbReference>
<name>A0A063C184_USTVR</name>
<feature type="coiled-coil region" evidence="8">
    <location>
        <begin position="1050"/>
        <end position="1087"/>
    </location>
</feature>
<dbReference type="HOGENOM" id="CLU_001592_2_0_1"/>
<dbReference type="InterPro" id="IPR001841">
    <property type="entry name" value="Znf_RING"/>
</dbReference>
<reference evidence="13" key="3">
    <citation type="submission" date="2020-03" db="EMBL/GenBank/DDBJ databases">
        <title>A mixture of massive structural variations and highly conserved coding sequences in Ustilaginoidea virens genome.</title>
        <authorList>
            <person name="Zhang K."/>
            <person name="Zhao Z."/>
            <person name="Zhang Z."/>
            <person name="Li Y."/>
            <person name="Hsiang T."/>
            <person name="Sun W."/>
        </authorList>
    </citation>
    <scope>NUCLEOTIDE SEQUENCE</scope>
    <source>
        <strain evidence="13">UV-8b</strain>
    </source>
</reference>
<dbReference type="Gene3D" id="3.40.50.10810">
    <property type="entry name" value="Tandem AAA-ATPase domain"/>
    <property type="match status" value="1"/>
</dbReference>
<evidence type="ECO:0000313" key="15">
    <source>
        <dbReference type="Proteomes" id="UP000054053"/>
    </source>
</evidence>
<evidence type="ECO:0000256" key="4">
    <source>
        <dbReference type="ARBA" id="ARBA00022801"/>
    </source>
</evidence>
<dbReference type="PROSITE" id="PS51192">
    <property type="entry name" value="HELICASE_ATP_BIND_1"/>
    <property type="match status" value="1"/>
</dbReference>
<feature type="compositionally biased region" description="Basic and acidic residues" evidence="9">
    <location>
        <begin position="724"/>
        <end position="751"/>
    </location>
</feature>
<dbReference type="Pfam" id="PF00176">
    <property type="entry name" value="SNF2-rel_dom"/>
    <property type="match status" value="1"/>
</dbReference>
<dbReference type="InterPro" id="IPR052583">
    <property type="entry name" value="ATP-helicase/E3_Ub-Ligase"/>
</dbReference>
<keyword evidence="2" id="KW-0547">Nucleotide-binding</keyword>
<dbReference type="GO" id="GO:0000209">
    <property type="term" value="P:protein polyubiquitination"/>
    <property type="evidence" value="ECO:0007669"/>
    <property type="project" value="TreeGrafter"/>
</dbReference>
<dbReference type="EMBL" id="CP072754">
    <property type="protein sequence ID" value="QUC18922.1"/>
    <property type="molecule type" value="Genomic_DNA"/>
</dbReference>
<evidence type="ECO:0000256" key="1">
    <source>
        <dbReference type="ARBA" id="ARBA00022723"/>
    </source>
</evidence>
<proteinExistence type="predicted"/>
<dbReference type="InterPro" id="IPR000330">
    <property type="entry name" value="SNF2_N"/>
</dbReference>